<dbReference type="Proteomes" id="UP000216947">
    <property type="component" value="Unassembled WGS sequence"/>
</dbReference>
<accession>A0A261RQR6</accession>
<reference evidence="4" key="1">
    <citation type="submission" date="2017-05" db="EMBL/GenBank/DDBJ databases">
        <title>Complete and WGS of Bordetella genogroups.</title>
        <authorList>
            <person name="Spilker T."/>
            <person name="Lipuma J."/>
        </authorList>
    </citation>
    <scope>NUCLEOTIDE SEQUENCE [LARGE SCALE GENOMIC DNA]</scope>
    <source>
        <strain evidence="4">AU18089</strain>
    </source>
</reference>
<organism evidence="3 4">
    <name type="scientific">Bordetella genomosp. 7</name>
    <dbReference type="NCBI Taxonomy" id="1416805"/>
    <lineage>
        <taxon>Bacteria</taxon>
        <taxon>Pseudomonadati</taxon>
        <taxon>Pseudomonadota</taxon>
        <taxon>Betaproteobacteria</taxon>
        <taxon>Burkholderiales</taxon>
        <taxon>Alcaligenaceae</taxon>
        <taxon>Bordetella</taxon>
    </lineage>
</organism>
<evidence type="ECO:0000259" key="2">
    <source>
        <dbReference type="Pfam" id="PF26607"/>
    </source>
</evidence>
<dbReference type="Gene3D" id="3.40.50.10320">
    <property type="entry name" value="LmbE-like"/>
    <property type="match status" value="1"/>
</dbReference>
<gene>
    <name evidence="3" type="ORF">CAL19_01390</name>
</gene>
<dbReference type="Pfam" id="PF26607">
    <property type="entry name" value="DUF8189"/>
    <property type="match status" value="1"/>
</dbReference>
<evidence type="ECO:0000313" key="4">
    <source>
        <dbReference type="Proteomes" id="UP000216947"/>
    </source>
</evidence>
<evidence type="ECO:0000313" key="3">
    <source>
        <dbReference type="EMBL" id="OZI27418.1"/>
    </source>
</evidence>
<dbReference type="InterPro" id="IPR058502">
    <property type="entry name" value="PLL-like_beta-prop"/>
</dbReference>
<dbReference type="InterPro" id="IPR003737">
    <property type="entry name" value="GlcNAc_PI_deacetylase-related"/>
</dbReference>
<evidence type="ECO:0000256" key="1">
    <source>
        <dbReference type="SAM" id="SignalP"/>
    </source>
</evidence>
<comment type="caution">
    <text evidence="3">The sequence shown here is derived from an EMBL/GenBank/DDBJ whole genome shotgun (WGS) entry which is preliminary data.</text>
</comment>
<dbReference type="RefSeq" id="WP_094795810.1">
    <property type="nucleotide sequence ID" value="NZ_NEVK01000001.1"/>
</dbReference>
<dbReference type="Pfam" id="PF02585">
    <property type="entry name" value="PIG-L"/>
    <property type="match status" value="1"/>
</dbReference>
<keyword evidence="4" id="KW-1185">Reference proteome</keyword>
<dbReference type="Gene3D" id="2.120.10.70">
    <property type="entry name" value="Fucose-specific lectin"/>
    <property type="match status" value="1"/>
</dbReference>
<protein>
    <submittedName>
        <fullName evidence="3">GlcNAc-PI de-N-acetylase</fullName>
    </submittedName>
</protein>
<proteinExistence type="predicted"/>
<name>A0A261RQR6_9BORD</name>
<dbReference type="SUPFAM" id="SSF102588">
    <property type="entry name" value="LmbE-like"/>
    <property type="match status" value="1"/>
</dbReference>
<keyword evidence="1" id="KW-0732">Signal</keyword>
<dbReference type="InterPro" id="IPR024078">
    <property type="entry name" value="LmbE-like_dom_sf"/>
</dbReference>
<dbReference type="AlphaFoldDB" id="A0A261RQR6"/>
<feature type="domain" description="PLL-like beta propeller" evidence="2">
    <location>
        <begin position="317"/>
        <end position="533"/>
    </location>
</feature>
<sequence length="673" mass="72206">MRHFRARCARAFRCLLPCLGWLAWAGAAMATPPAAPAAPDTPSLADCRGIKDLAFVAHLDDDLLFMNPDLAANIEAGGCVRVVYLTASDAGEGEPYMLGRERGVRAAYAYMAGQPDLWKEDAVRVDGYDIARFTLQGNPGVQLWHMRLQDPWLGEGWGSLTPLSQAESVPGMVALTLGPRLQAYGREDLVRTLAAIIDTYRPTAVRHLDDTISVPYTQLCWRCAGHGHPDHISSARLVRDAIALAPGNYAETGYVDYPSQERGINLAEAEIARKSEIFRHYAWNDYHYCSGPVGCKEPAGPAAAWVRRAYYVSRHDVAPELYAGPQGGLMVFAAGEANDAVNMWDARQRRWNTLGGRTAGPLVSLAFPDSSVGIVARDTLGGLWINRQGLDGAWNGWQAMAGMRAARSPAVAPRGDAAIVAIGHDGLYHWTALTGLDSGWTPWQPLPLLPDARGNAAIARDEARRYWAFAIDKDGQLFATWQREAHESAAWAPWQRLPAPRSSAGLAAIRNGQGLIELYFRAHGIGHLMRIAQAGGQAADAARTQHWTPAVDLGVPYVGKPAVGADAHGHVAVAVLESPGGALWLVEGERATRLQANAASLPAMRFLHGTLYVVARSAGQMQTYQVLARNNGVWGAATLLEDLPPDGGGPFGAGVLAATAARQAGSAGAAPMR</sequence>
<dbReference type="EMBL" id="NEVK01000001">
    <property type="protein sequence ID" value="OZI27418.1"/>
    <property type="molecule type" value="Genomic_DNA"/>
</dbReference>
<dbReference type="SUPFAM" id="SSF89372">
    <property type="entry name" value="Fucose-specific lectin"/>
    <property type="match status" value="1"/>
</dbReference>
<feature type="signal peptide" evidence="1">
    <location>
        <begin position="1"/>
        <end position="30"/>
    </location>
</feature>
<feature type="chain" id="PRO_5013283386" evidence="1">
    <location>
        <begin position="31"/>
        <end position="673"/>
    </location>
</feature>